<accession>A0A8J7VUM2</accession>
<dbReference type="RefSeq" id="WP_211927450.1">
    <property type="nucleotide sequence ID" value="NZ_JAGQFT020000001.1"/>
</dbReference>
<comment type="caution">
    <text evidence="2">The sequence shown here is derived from an EMBL/GenBank/DDBJ whole genome shotgun (WGS) entry which is preliminary data.</text>
</comment>
<sequence>MSTYEFDDLGMPGYFLPEDSQLRLAQLRDHIGFLAGLARPRVPDGRPEGAPEIGTGELAFCLELLAEQVGRVLDEVSWPAVRGDGMGVAGDAGPDGREEADAAPAGGFGFRVTVDQLDALVEQLQTLSAHGDVLAAGVNRQLEGATLATLGEAVHDAAQAVRGVLREVEGQWLGDTRGFDSRVEEGRAEYRVWVGWPGAPAEPAEPAEPGRLVAA</sequence>
<dbReference type="Pfam" id="PF26642">
    <property type="entry name" value="XAC0095_dom"/>
    <property type="match status" value="1"/>
</dbReference>
<dbReference type="NCBIfam" id="NF047335">
    <property type="entry name" value="T3SS_XAC0095"/>
    <property type="match status" value="1"/>
</dbReference>
<feature type="domain" description="XAC0095-like" evidence="1">
    <location>
        <begin position="11"/>
        <end position="78"/>
    </location>
</feature>
<dbReference type="EMBL" id="JAGQFT010000145">
    <property type="protein sequence ID" value="MBR0563547.1"/>
    <property type="molecule type" value="Genomic_DNA"/>
</dbReference>
<reference evidence="2" key="2">
    <citation type="submission" date="2021-04" db="EMBL/GenBank/DDBJ databases">
        <authorList>
            <person name="Karlyshev A.V."/>
        </authorList>
    </citation>
    <scope>NUCLEOTIDE SEQUENCE</scope>
    <source>
        <strain evidence="2">LMG 29479</strain>
    </source>
</reference>
<reference evidence="3 4" key="1">
    <citation type="journal article" date="2021" name="Microbiol. Resour. Announc.">
        <title>Draft Genome Sequence of Coralloluteibacterium stylophorae LMG 29479T.</title>
        <authorList>
            <person name="Karlyshev A.V."/>
            <person name="Kudryashova E.B."/>
            <person name="Ariskina E.V."/>
            <person name="Conroy A.P."/>
            <person name="Abidueva E.Y."/>
        </authorList>
    </citation>
    <scope>NUCLEOTIDE SEQUENCE [LARGE SCALE GENOMIC DNA]</scope>
    <source>
        <strain evidence="3 4">LMG 29479</strain>
    </source>
</reference>
<gene>
    <name evidence="3" type="ORF">KB893_001040</name>
    <name evidence="2" type="ORF">KB893_13635</name>
</gene>
<keyword evidence="4" id="KW-1185">Reference proteome</keyword>
<dbReference type="Proteomes" id="UP000675747">
    <property type="component" value="Unassembled WGS sequence"/>
</dbReference>
<evidence type="ECO:0000313" key="2">
    <source>
        <dbReference type="EMBL" id="MBR0563547.1"/>
    </source>
</evidence>
<dbReference type="InterPro" id="IPR058099">
    <property type="entry name" value="T3SS_XAC0095_dom"/>
</dbReference>
<protein>
    <recommendedName>
        <fullName evidence="1">XAC0095-like domain-containing protein</fullName>
    </recommendedName>
</protein>
<dbReference type="AlphaFoldDB" id="A0A8J7VUM2"/>
<evidence type="ECO:0000313" key="4">
    <source>
        <dbReference type="Proteomes" id="UP000675747"/>
    </source>
</evidence>
<dbReference type="EMBL" id="JAGQFT020000001">
    <property type="protein sequence ID" value="MBS7455721.1"/>
    <property type="molecule type" value="Genomic_DNA"/>
</dbReference>
<evidence type="ECO:0000313" key="3">
    <source>
        <dbReference type="EMBL" id="MBS7455721.1"/>
    </source>
</evidence>
<name>A0A8J7VUM2_9GAMM</name>
<proteinExistence type="predicted"/>
<organism evidence="2">
    <name type="scientific">Coralloluteibacterium stylophorae</name>
    <dbReference type="NCBI Taxonomy" id="1776034"/>
    <lineage>
        <taxon>Bacteria</taxon>
        <taxon>Pseudomonadati</taxon>
        <taxon>Pseudomonadota</taxon>
        <taxon>Gammaproteobacteria</taxon>
        <taxon>Lysobacterales</taxon>
        <taxon>Lysobacteraceae</taxon>
        <taxon>Coralloluteibacterium</taxon>
    </lineage>
</organism>
<evidence type="ECO:0000259" key="1">
    <source>
        <dbReference type="Pfam" id="PF26642"/>
    </source>
</evidence>